<evidence type="ECO:0000313" key="2">
    <source>
        <dbReference type="EMBL" id="KAK3348669.1"/>
    </source>
</evidence>
<dbReference type="PANTHER" id="PTHR10622:SF11">
    <property type="entry name" value="HET-DOMAIN-CONTAINING PROTEIN"/>
    <property type="match status" value="1"/>
</dbReference>
<evidence type="ECO:0000313" key="3">
    <source>
        <dbReference type="Proteomes" id="UP001275084"/>
    </source>
</evidence>
<feature type="region of interest" description="Disordered" evidence="1">
    <location>
        <begin position="1"/>
        <end position="22"/>
    </location>
</feature>
<evidence type="ECO:0000256" key="1">
    <source>
        <dbReference type="SAM" id="MobiDB-lite"/>
    </source>
</evidence>
<sequence length="101" mass="11693">MRLLERNNASDFHLRRDSPDDKVPPYAILSHTWGDEEVLFRDIEDSTYKSKAGYAKIQFCGDQAERDGLKFFWEALSARTRQKQRYSSMMSSLTIAPSLLS</sequence>
<protein>
    <recommendedName>
        <fullName evidence="4">Heterokaryon incompatibility domain-containing protein</fullName>
    </recommendedName>
</protein>
<dbReference type="EMBL" id="JAUIQD010000005">
    <property type="protein sequence ID" value="KAK3348669.1"/>
    <property type="molecule type" value="Genomic_DNA"/>
</dbReference>
<feature type="compositionally biased region" description="Basic and acidic residues" evidence="1">
    <location>
        <begin position="12"/>
        <end position="22"/>
    </location>
</feature>
<proteinExistence type="predicted"/>
<accession>A0AAJ0MBL7</accession>
<reference evidence="2" key="1">
    <citation type="journal article" date="2023" name="Mol. Phylogenet. Evol.">
        <title>Genome-scale phylogeny and comparative genomics of the fungal order Sordariales.</title>
        <authorList>
            <person name="Hensen N."/>
            <person name="Bonometti L."/>
            <person name="Westerberg I."/>
            <person name="Brannstrom I.O."/>
            <person name="Guillou S."/>
            <person name="Cros-Aarteil S."/>
            <person name="Calhoun S."/>
            <person name="Haridas S."/>
            <person name="Kuo A."/>
            <person name="Mondo S."/>
            <person name="Pangilinan J."/>
            <person name="Riley R."/>
            <person name="LaButti K."/>
            <person name="Andreopoulos B."/>
            <person name="Lipzen A."/>
            <person name="Chen C."/>
            <person name="Yan M."/>
            <person name="Daum C."/>
            <person name="Ng V."/>
            <person name="Clum A."/>
            <person name="Steindorff A."/>
            <person name="Ohm R.A."/>
            <person name="Martin F."/>
            <person name="Silar P."/>
            <person name="Natvig D.O."/>
            <person name="Lalanne C."/>
            <person name="Gautier V."/>
            <person name="Ament-Velasquez S.L."/>
            <person name="Kruys A."/>
            <person name="Hutchinson M.I."/>
            <person name="Powell A.J."/>
            <person name="Barry K."/>
            <person name="Miller A.N."/>
            <person name="Grigoriev I.V."/>
            <person name="Debuchy R."/>
            <person name="Gladieux P."/>
            <person name="Hiltunen Thoren M."/>
            <person name="Johannesson H."/>
        </authorList>
    </citation>
    <scope>NUCLEOTIDE SEQUENCE</scope>
    <source>
        <strain evidence="2">CBS 955.72</strain>
    </source>
</reference>
<dbReference type="AlphaFoldDB" id="A0AAJ0MBL7"/>
<dbReference type="PANTHER" id="PTHR10622">
    <property type="entry name" value="HET DOMAIN-CONTAINING PROTEIN"/>
    <property type="match status" value="1"/>
</dbReference>
<dbReference type="Proteomes" id="UP001275084">
    <property type="component" value="Unassembled WGS sequence"/>
</dbReference>
<gene>
    <name evidence="2" type="ORF">B0T25DRAFT_227533</name>
</gene>
<evidence type="ECO:0008006" key="4">
    <source>
        <dbReference type="Google" id="ProtNLM"/>
    </source>
</evidence>
<keyword evidence="3" id="KW-1185">Reference proteome</keyword>
<reference evidence="2" key="2">
    <citation type="submission" date="2023-06" db="EMBL/GenBank/DDBJ databases">
        <authorList>
            <consortium name="Lawrence Berkeley National Laboratory"/>
            <person name="Haridas S."/>
            <person name="Hensen N."/>
            <person name="Bonometti L."/>
            <person name="Westerberg I."/>
            <person name="Brannstrom I.O."/>
            <person name="Guillou S."/>
            <person name="Cros-Aarteil S."/>
            <person name="Calhoun S."/>
            <person name="Kuo A."/>
            <person name="Mondo S."/>
            <person name="Pangilinan J."/>
            <person name="Riley R."/>
            <person name="Labutti K."/>
            <person name="Andreopoulos B."/>
            <person name="Lipzen A."/>
            <person name="Chen C."/>
            <person name="Yanf M."/>
            <person name="Daum C."/>
            <person name="Ng V."/>
            <person name="Clum A."/>
            <person name="Steindorff A."/>
            <person name="Ohm R."/>
            <person name="Martin F."/>
            <person name="Silar P."/>
            <person name="Natvig D."/>
            <person name="Lalanne C."/>
            <person name="Gautier V."/>
            <person name="Ament-Velasquez S.L."/>
            <person name="Kruys A."/>
            <person name="Hutchinson M.I."/>
            <person name="Powell A.J."/>
            <person name="Barry K."/>
            <person name="Miller A.N."/>
            <person name="Grigoriev I.V."/>
            <person name="Debuchy R."/>
            <person name="Gladieux P."/>
            <person name="Thoren M.H."/>
            <person name="Johannesson H."/>
        </authorList>
    </citation>
    <scope>NUCLEOTIDE SEQUENCE</scope>
    <source>
        <strain evidence="2">CBS 955.72</strain>
    </source>
</reference>
<comment type="caution">
    <text evidence="2">The sequence shown here is derived from an EMBL/GenBank/DDBJ whole genome shotgun (WGS) entry which is preliminary data.</text>
</comment>
<name>A0AAJ0MBL7_9PEZI</name>
<organism evidence="2 3">
    <name type="scientific">Lasiosphaeria hispida</name>
    <dbReference type="NCBI Taxonomy" id="260671"/>
    <lineage>
        <taxon>Eukaryota</taxon>
        <taxon>Fungi</taxon>
        <taxon>Dikarya</taxon>
        <taxon>Ascomycota</taxon>
        <taxon>Pezizomycotina</taxon>
        <taxon>Sordariomycetes</taxon>
        <taxon>Sordariomycetidae</taxon>
        <taxon>Sordariales</taxon>
        <taxon>Lasiosphaeriaceae</taxon>
        <taxon>Lasiosphaeria</taxon>
    </lineage>
</organism>